<gene>
    <name evidence="1" type="ORF">HRbin22_02228</name>
</gene>
<sequence length="32" mass="3495">MTARRVVVAIPTAAETKSRTCTTLWTGSTTRQ</sequence>
<accession>A0A2H5Y934</accession>
<evidence type="ECO:0000313" key="2">
    <source>
        <dbReference type="Proteomes" id="UP000236642"/>
    </source>
</evidence>
<reference evidence="2" key="1">
    <citation type="submission" date="2017-09" db="EMBL/GenBank/DDBJ databases">
        <title>Metaegenomics of thermophilic ammonia-oxidizing enrichment culture.</title>
        <authorList>
            <person name="Kato S."/>
            <person name="Suzuki K."/>
        </authorList>
    </citation>
    <scope>NUCLEOTIDE SEQUENCE [LARGE SCALE GENOMIC DNA]</scope>
</reference>
<evidence type="ECO:0000313" key="1">
    <source>
        <dbReference type="EMBL" id="GBD09965.1"/>
    </source>
</evidence>
<dbReference type="AlphaFoldDB" id="A0A2H5Y934"/>
<name>A0A2H5Y934_9CHLR</name>
<dbReference type="Proteomes" id="UP000236642">
    <property type="component" value="Unassembled WGS sequence"/>
</dbReference>
<protein>
    <submittedName>
        <fullName evidence="1">Uncharacterized protein</fullName>
    </submittedName>
</protein>
<organism evidence="1 2">
    <name type="scientific">Candidatus Thermoflexus japonica</name>
    <dbReference type="NCBI Taxonomy" id="2035417"/>
    <lineage>
        <taxon>Bacteria</taxon>
        <taxon>Bacillati</taxon>
        <taxon>Chloroflexota</taxon>
        <taxon>Thermoflexia</taxon>
        <taxon>Thermoflexales</taxon>
        <taxon>Thermoflexaceae</taxon>
        <taxon>Thermoflexus</taxon>
    </lineage>
</organism>
<dbReference type="EMBL" id="BEHY01000087">
    <property type="protein sequence ID" value="GBD09965.1"/>
    <property type="molecule type" value="Genomic_DNA"/>
</dbReference>
<proteinExistence type="predicted"/>
<comment type="caution">
    <text evidence="1">The sequence shown here is derived from an EMBL/GenBank/DDBJ whole genome shotgun (WGS) entry which is preliminary data.</text>
</comment>